<dbReference type="GO" id="GO:0042744">
    <property type="term" value="P:hydrogen peroxide catabolic process"/>
    <property type="evidence" value="ECO:0007669"/>
    <property type="project" value="TreeGrafter"/>
</dbReference>
<evidence type="ECO:0000313" key="8">
    <source>
        <dbReference type="Proteomes" id="UP000095281"/>
    </source>
</evidence>
<dbReference type="GO" id="GO:0008379">
    <property type="term" value="F:thioredoxin peroxidase activity"/>
    <property type="evidence" value="ECO:0007669"/>
    <property type="project" value="TreeGrafter"/>
</dbReference>
<dbReference type="OMA" id="HAIREKP"/>
<dbReference type="InterPro" id="IPR019479">
    <property type="entry name" value="Peroxiredoxin_C"/>
</dbReference>
<dbReference type="WBParaSite" id="MhA1_Contig1575.frz3.gene6">
    <property type="protein sequence ID" value="MhA1_Contig1575.frz3.gene6"/>
    <property type="gene ID" value="MhA1_Contig1575.frz3.gene6"/>
</dbReference>
<dbReference type="GO" id="GO:0005829">
    <property type="term" value="C:cytosol"/>
    <property type="evidence" value="ECO:0007669"/>
    <property type="project" value="TreeGrafter"/>
</dbReference>
<comment type="similarity">
    <text evidence="1">Belongs to the peroxiredoxin family. AhpC/Prx1 subfamily.</text>
</comment>
<dbReference type="GO" id="GO:0033554">
    <property type="term" value="P:cellular response to stress"/>
    <property type="evidence" value="ECO:0007669"/>
    <property type="project" value="TreeGrafter"/>
</dbReference>
<dbReference type="InterPro" id="IPR013766">
    <property type="entry name" value="Thioredoxin_domain"/>
</dbReference>
<dbReference type="CDD" id="cd03015">
    <property type="entry name" value="PRX_Typ2cys"/>
    <property type="match status" value="1"/>
</dbReference>
<evidence type="ECO:0000256" key="5">
    <source>
        <dbReference type="ARBA" id="ARBA00023002"/>
    </source>
</evidence>
<sequence>MLSKTFLPTILRTGKAVVDGEIKTIAYEDKSAGNLKKSFIIAFSDRFKEFRNKGAELIACSCDSHFSHLAWVNTSREDGGLGKMNIPILSDYNKQIATDFGVLDKSTGIPYRGLFIIDQKGLIRHTLVNDLPIGRSVDEALRILNALKYFEEHGEVCPADWEEGDDTIDVKSPKDYFKKHSGN</sequence>
<keyword evidence="4" id="KW-0049">Antioxidant</keyword>
<proteinExistence type="inferred from homology"/>
<organism evidence="8 9">
    <name type="scientific">Meloidogyne hapla</name>
    <name type="common">Root-knot nematode worm</name>
    <dbReference type="NCBI Taxonomy" id="6305"/>
    <lineage>
        <taxon>Eukaryota</taxon>
        <taxon>Metazoa</taxon>
        <taxon>Ecdysozoa</taxon>
        <taxon>Nematoda</taxon>
        <taxon>Chromadorea</taxon>
        <taxon>Rhabditida</taxon>
        <taxon>Tylenchina</taxon>
        <taxon>Tylenchomorpha</taxon>
        <taxon>Tylenchoidea</taxon>
        <taxon>Meloidogynidae</taxon>
        <taxon>Meloidogyninae</taxon>
        <taxon>Meloidogyne</taxon>
    </lineage>
</organism>
<dbReference type="EC" id="1.11.1.24" evidence="2"/>
<dbReference type="InterPro" id="IPR036249">
    <property type="entry name" value="Thioredoxin-like_sf"/>
</dbReference>
<evidence type="ECO:0000259" key="7">
    <source>
        <dbReference type="PROSITE" id="PS51352"/>
    </source>
</evidence>
<keyword evidence="3" id="KW-0575">Peroxidase</keyword>
<evidence type="ECO:0000256" key="6">
    <source>
        <dbReference type="ARBA" id="ARBA00049091"/>
    </source>
</evidence>
<dbReference type="InterPro" id="IPR000866">
    <property type="entry name" value="AhpC/TSA"/>
</dbReference>
<evidence type="ECO:0000256" key="3">
    <source>
        <dbReference type="ARBA" id="ARBA00022559"/>
    </source>
</evidence>
<dbReference type="Pfam" id="PF00578">
    <property type="entry name" value="AhpC-TSA"/>
    <property type="match status" value="1"/>
</dbReference>
<accession>A0A1I8B917</accession>
<comment type="catalytic activity">
    <reaction evidence="6">
        <text>a hydroperoxide + [thioredoxin]-dithiol = an alcohol + [thioredoxin]-disulfide + H2O</text>
        <dbReference type="Rhea" id="RHEA:62620"/>
        <dbReference type="Rhea" id="RHEA-COMP:10698"/>
        <dbReference type="Rhea" id="RHEA-COMP:10700"/>
        <dbReference type="ChEBI" id="CHEBI:15377"/>
        <dbReference type="ChEBI" id="CHEBI:29950"/>
        <dbReference type="ChEBI" id="CHEBI:30879"/>
        <dbReference type="ChEBI" id="CHEBI:35924"/>
        <dbReference type="ChEBI" id="CHEBI:50058"/>
        <dbReference type="EC" id="1.11.1.24"/>
    </reaction>
</comment>
<dbReference type="PANTHER" id="PTHR10681">
    <property type="entry name" value="THIOREDOXIN PEROXIDASE"/>
    <property type="match status" value="1"/>
</dbReference>
<keyword evidence="8" id="KW-1185">Reference proteome</keyword>
<dbReference type="GO" id="GO:0045454">
    <property type="term" value="P:cell redox homeostasis"/>
    <property type="evidence" value="ECO:0007669"/>
    <property type="project" value="TreeGrafter"/>
</dbReference>
<dbReference type="GO" id="GO:0005739">
    <property type="term" value="C:mitochondrion"/>
    <property type="evidence" value="ECO:0007669"/>
    <property type="project" value="TreeGrafter"/>
</dbReference>
<dbReference type="SUPFAM" id="SSF52833">
    <property type="entry name" value="Thioredoxin-like"/>
    <property type="match status" value="1"/>
</dbReference>
<dbReference type="InterPro" id="IPR050217">
    <property type="entry name" value="Peroxiredoxin"/>
</dbReference>
<protein>
    <recommendedName>
        <fullName evidence="2">thioredoxin-dependent peroxiredoxin</fullName>
        <ecNumber evidence="2">1.11.1.24</ecNumber>
    </recommendedName>
</protein>
<dbReference type="Gene3D" id="3.40.30.10">
    <property type="entry name" value="Glutaredoxin"/>
    <property type="match status" value="1"/>
</dbReference>
<dbReference type="PROSITE" id="PS51352">
    <property type="entry name" value="THIOREDOXIN_2"/>
    <property type="match status" value="1"/>
</dbReference>
<evidence type="ECO:0000313" key="9">
    <source>
        <dbReference type="WBParaSite" id="MhA1_Contig1575.frz3.gene6"/>
    </source>
</evidence>
<evidence type="ECO:0000256" key="2">
    <source>
        <dbReference type="ARBA" id="ARBA00013017"/>
    </source>
</evidence>
<evidence type="ECO:0000256" key="4">
    <source>
        <dbReference type="ARBA" id="ARBA00022862"/>
    </source>
</evidence>
<feature type="domain" description="Thioredoxin" evidence="7">
    <location>
        <begin position="1"/>
        <end position="149"/>
    </location>
</feature>
<reference evidence="9" key="1">
    <citation type="submission" date="2016-11" db="UniProtKB">
        <authorList>
            <consortium name="WormBaseParasite"/>
        </authorList>
    </citation>
    <scope>IDENTIFICATION</scope>
</reference>
<dbReference type="GO" id="GO:0006979">
    <property type="term" value="P:response to oxidative stress"/>
    <property type="evidence" value="ECO:0007669"/>
    <property type="project" value="TreeGrafter"/>
</dbReference>
<name>A0A1I8B917_MELHA</name>
<dbReference type="AlphaFoldDB" id="A0A1I8B917"/>
<dbReference type="PANTHER" id="PTHR10681:SF128">
    <property type="entry name" value="THIOREDOXIN-DEPENDENT PEROXIDE REDUCTASE, MITOCHONDRIAL"/>
    <property type="match status" value="1"/>
</dbReference>
<evidence type="ECO:0000256" key="1">
    <source>
        <dbReference type="ARBA" id="ARBA00009796"/>
    </source>
</evidence>
<dbReference type="Pfam" id="PF10417">
    <property type="entry name" value="1-cysPrx_C"/>
    <property type="match status" value="1"/>
</dbReference>
<keyword evidence="5" id="KW-0560">Oxidoreductase</keyword>
<dbReference type="Proteomes" id="UP000095281">
    <property type="component" value="Unplaced"/>
</dbReference>